<sequence length="136" mass="14999">MNEGQETLREGVWEEPAGTAGRSSSGCDCDEAVAELWAYLDSELEPIEAERVKEHLESCDGCLGEHDVELVVKKLVKRCWEQDEAAPADLRARIHATLTGVRVTETRVTQTRVTQTAVTQTGVSATRITETRIVES</sequence>
<dbReference type="InterPro" id="IPR027383">
    <property type="entry name" value="Znf_put"/>
</dbReference>
<comment type="caution">
    <text evidence="3">The sequence shown here is derived from an EMBL/GenBank/DDBJ whole genome shotgun (WGS) entry which is preliminary data.</text>
</comment>
<dbReference type="EMBL" id="BJLQ01000003">
    <property type="protein sequence ID" value="GEA83085.1"/>
    <property type="molecule type" value="Genomic_DNA"/>
</dbReference>
<dbReference type="Pfam" id="PF13490">
    <property type="entry name" value="zf-HC2"/>
    <property type="match status" value="1"/>
</dbReference>
<feature type="domain" description="Putative zinc-finger" evidence="2">
    <location>
        <begin position="29"/>
        <end position="62"/>
    </location>
</feature>
<dbReference type="OrthoDB" id="3267840at2"/>
<proteinExistence type="predicted"/>
<keyword evidence="4" id="KW-1185">Reference proteome</keyword>
<evidence type="ECO:0000259" key="2">
    <source>
        <dbReference type="Pfam" id="PF13490"/>
    </source>
</evidence>
<dbReference type="InterPro" id="IPR024020">
    <property type="entry name" value="Anit_sigma_mycothiol_RsrA"/>
</dbReference>
<evidence type="ECO:0000256" key="1">
    <source>
        <dbReference type="SAM" id="MobiDB-lite"/>
    </source>
</evidence>
<gene>
    <name evidence="3" type="ORF">CGE01nite_03360</name>
</gene>
<evidence type="ECO:0000313" key="4">
    <source>
        <dbReference type="Proteomes" id="UP000320461"/>
    </source>
</evidence>
<dbReference type="AlphaFoldDB" id="A0A4Y3KJ13"/>
<dbReference type="NCBIfam" id="TIGR03988">
    <property type="entry name" value="antisig_RsrA"/>
    <property type="match status" value="1"/>
</dbReference>
<protein>
    <recommendedName>
        <fullName evidence="2">Putative zinc-finger domain-containing protein</fullName>
    </recommendedName>
</protein>
<feature type="compositionally biased region" description="Basic and acidic residues" evidence="1">
    <location>
        <begin position="1"/>
        <end position="12"/>
    </location>
</feature>
<feature type="region of interest" description="Disordered" evidence="1">
    <location>
        <begin position="1"/>
        <end position="26"/>
    </location>
</feature>
<reference evidence="3 4" key="1">
    <citation type="submission" date="2019-06" db="EMBL/GenBank/DDBJ databases">
        <title>Whole genome shotgun sequence of Cellulomonas gelida NBRC 3748.</title>
        <authorList>
            <person name="Hosoyama A."/>
            <person name="Uohara A."/>
            <person name="Ohji S."/>
            <person name="Ichikawa N."/>
        </authorList>
    </citation>
    <scope>NUCLEOTIDE SEQUENCE [LARGE SCALE GENOMIC DNA]</scope>
    <source>
        <strain evidence="3 4">NBRC 3748</strain>
    </source>
</reference>
<organism evidence="3 4">
    <name type="scientific">Cellulomonas gelida</name>
    <dbReference type="NCBI Taxonomy" id="1712"/>
    <lineage>
        <taxon>Bacteria</taxon>
        <taxon>Bacillati</taxon>
        <taxon>Actinomycetota</taxon>
        <taxon>Actinomycetes</taxon>
        <taxon>Micrococcales</taxon>
        <taxon>Cellulomonadaceae</taxon>
        <taxon>Cellulomonas</taxon>
    </lineage>
</organism>
<dbReference type="Proteomes" id="UP000320461">
    <property type="component" value="Unassembled WGS sequence"/>
</dbReference>
<accession>A0A4Y3KJ13</accession>
<evidence type="ECO:0000313" key="3">
    <source>
        <dbReference type="EMBL" id="GEA83085.1"/>
    </source>
</evidence>
<dbReference type="RefSeq" id="WP_082156468.1">
    <property type="nucleotide sequence ID" value="NZ_BJLQ01000003.1"/>
</dbReference>
<name>A0A4Y3KJ13_9CELL</name>